<dbReference type="RefSeq" id="WP_047916414.1">
    <property type="nucleotide sequence ID" value="NZ_LN774769.1"/>
</dbReference>
<sequence>MKSHLSAIINRLEKLIDSGDPKDTFNFEKNEEVQITVSFDGDNQVFIVKYPKIKETSDFDSIDLVAMEVFDLIY</sequence>
<proteinExistence type="predicted"/>
<dbReference type="InterPro" id="IPR014904">
    <property type="entry name" value="YkuJ-like"/>
</dbReference>
<dbReference type="Pfam" id="PF08796">
    <property type="entry name" value="DUF1797"/>
    <property type="match status" value="1"/>
</dbReference>
<dbReference type="InterPro" id="IPR038073">
    <property type="entry name" value="YkuJ-like_sf"/>
</dbReference>
<accession>A0A0D6DZM5</accession>
<dbReference type="EMBL" id="LN774769">
    <property type="protein sequence ID" value="CEN29444.1"/>
    <property type="molecule type" value="Genomic_DNA"/>
</dbReference>
<dbReference type="KEGG" id="lpk:LACPI_2244"/>
<dbReference type="SUPFAM" id="SSF143567">
    <property type="entry name" value="YkuJ-like"/>
    <property type="match status" value="1"/>
</dbReference>
<dbReference type="STRING" id="1364.LP2241_50574"/>
<protein>
    <submittedName>
        <fullName evidence="1">Uncharacterized protein</fullName>
    </submittedName>
</protein>
<organism evidence="1 2">
    <name type="scientific">Pseudolactococcus piscium MKFS47</name>
    <dbReference type="NCBI Taxonomy" id="297352"/>
    <lineage>
        <taxon>Bacteria</taxon>
        <taxon>Bacillati</taxon>
        <taxon>Bacillota</taxon>
        <taxon>Bacilli</taxon>
        <taxon>Lactobacillales</taxon>
        <taxon>Streptococcaceae</taxon>
        <taxon>Pseudolactococcus</taxon>
    </lineage>
</organism>
<dbReference type="HOGENOM" id="CLU_157750_2_1_9"/>
<name>A0A0D6DZM5_9LACT</name>
<dbReference type="Gene3D" id="3.30.720.20">
    <property type="entry name" value="Protein of unknown function DUF1797"/>
    <property type="match status" value="1"/>
</dbReference>
<gene>
    <name evidence="1" type="ORF">LACPI_2244</name>
</gene>
<reference evidence="2" key="1">
    <citation type="submission" date="2015-01" db="EMBL/GenBank/DDBJ databases">
        <authorList>
            <person name="Andreevskaya M."/>
        </authorList>
    </citation>
    <scope>NUCLEOTIDE SEQUENCE [LARGE SCALE GENOMIC DNA]</scope>
    <source>
        <strain evidence="2">MKFS47</strain>
    </source>
</reference>
<dbReference type="Proteomes" id="UP000033166">
    <property type="component" value="Chromosome I"/>
</dbReference>
<dbReference type="GeneID" id="71635078"/>
<evidence type="ECO:0000313" key="1">
    <source>
        <dbReference type="EMBL" id="CEN29444.1"/>
    </source>
</evidence>
<dbReference type="AlphaFoldDB" id="A0A0D6DZM5"/>
<evidence type="ECO:0000313" key="2">
    <source>
        <dbReference type="Proteomes" id="UP000033166"/>
    </source>
</evidence>